<keyword evidence="3" id="KW-0812">Transmembrane</keyword>
<keyword evidence="1" id="KW-0677">Repeat</keyword>
<evidence type="ECO:0000313" key="5">
    <source>
        <dbReference type="EMBL" id="OZC04943.1"/>
    </source>
</evidence>
<keyword evidence="4" id="KW-0732">Signal</keyword>
<dbReference type="Proteomes" id="UP000242913">
    <property type="component" value="Unassembled WGS sequence"/>
</dbReference>
<evidence type="ECO:0000313" key="6">
    <source>
        <dbReference type="Proteomes" id="UP000242913"/>
    </source>
</evidence>
<dbReference type="OrthoDB" id="5855429at2759"/>
<keyword evidence="3" id="KW-0472">Membrane</keyword>
<dbReference type="GO" id="GO:0071944">
    <property type="term" value="C:cell periphery"/>
    <property type="evidence" value="ECO:0007669"/>
    <property type="project" value="TreeGrafter"/>
</dbReference>
<dbReference type="EMBL" id="KZ271555">
    <property type="protein sequence ID" value="OZC04943.1"/>
    <property type="molecule type" value="Genomic_DNA"/>
</dbReference>
<dbReference type="Gene3D" id="2.20.100.10">
    <property type="entry name" value="Thrombospondin type-1 (TSP1) repeat"/>
    <property type="match status" value="1"/>
</dbReference>
<evidence type="ECO:0000256" key="1">
    <source>
        <dbReference type="ARBA" id="ARBA00022737"/>
    </source>
</evidence>
<evidence type="ECO:0000256" key="3">
    <source>
        <dbReference type="SAM" id="Phobius"/>
    </source>
</evidence>
<dbReference type="InterPro" id="IPR000884">
    <property type="entry name" value="TSP1_rpt"/>
</dbReference>
<gene>
    <name evidence="5" type="ORF">X798_08095</name>
</gene>
<dbReference type="PANTHER" id="PTHR16311:SF3">
    <property type="entry name" value="THROMBOSPONDIN TYPE-1 DOMAIN-CONTAINING PROTEIN 1"/>
    <property type="match status" value="1"/>
</dbReference>
<feature type="signal peptide" evidence="4">
    <location>
        <begin position="1"/>
        <end position="21"/>
    </location>
</feature>
<keyword evidence="3" id="KW-1133">Transmembrane helix</keyword>
<dbReference type="AlphaFoldDB" id="A0A238BIC5"/>
<keyword evidence="2" id="KW-1015">Disulfide bond</keyword>
<evidence type="ECO:0000256" key="4">
    <source>
        <dbReference type="SAM" id="SignalP"/>
    </source>
</evidence>
<evidence type="ECO:0000256" key="2">
    <source>
        <dbReference type="ARBA" id="ARBA00023157"/>
    </source>
</evidence>
<dbReference type="SMART" id="SM00209">
    <property type="entry name" value="TSP1"/>
    <property type="match status" value="1"/>
</dbReference>
<name>A0A238BIC5_9BILA</name>
<dbReference type="PROSITE" id="PS50092">
    <property type="entry name" value="TSP1"/>
    <property type="match status" value="1"/>
</dbReference>
<accession>A0A238BIC5</accession>
<dbReference type="SUPFAM" id="SSF82895">
    <property type="entry name" value="TSP-1 type 1 repeat"/>
    <property type="match status" value="1"/>
</dbReference>
<evidence type="ECO:0008006" key="7">
    <source>
        <dbReference type="Google" id="ProtNLM"/>
    </source>
</evidence>
<dbReference type="Pfam" id="PF00090">
    <property type="entry name" value="TSP_1"/>
    <property type="match status" value="1"/>
</dbReference>
<protein>
    <recommendedName>
        <fullName evidence="7">Thrombospondin type 1 domain protein</fullName>
    </recommendedName>
</protein>
<feature type="chain" id="PRO_5012579322" description="Thrombospondin type 1 domain protein" evidence="4">
    <location>
        <begin position="22"/>
        <end position="700"/>
    </location>
</feature>
<dbReference type="PANTHER" id="PTHR16311">
    <property type="entry name" value="THROMBOSPONDIN TYPE I DOMAIN-CONTAINING 1"/>
    <property type="match status" value="1"/>
</dbReference>
<proteinExistence type="predicted"/>
<dbReference type="FunFam" id="2.20.100.10:FF:000007">
    <property type="entry name" value="Thrombospondin 1"/>
    <property type="match status" value="1"/>
</dbReference>
<dbReference type="InterPro" id="IPR038877">
    <property type="entry name" value="THSD1"/>
</dbReference>
<sequence length="700" mass="79668">MLVAFPCIILISFELIDRTISADKIDLPSNNLSQGLVFPSKVLLFTAVPFYSPRASFLRIRHMNHSLCSLNAMGNAVFPCRCFGFPSDHYELLIDNISIFKFSVIIRENSWKIPENPIICQPLVIEFDSNMLCNELNLSLHLQYIPSTISIRKTDDLRLKSEAEMPLEEKVVFPCHHLCFPGTYRIIAMNDGWMAQVIKVIKLQQTDEISISLPRSYIFPRCFDYLKIAWTNLACPVQDLEFKLRVFAVPEGSNFEQSYYMEEYDIELSQQSLELPCYQFDIIHAQFCFEIVSVQKFTARFNEWTRRCVYTENLGQVEGGWRDWSAWSSCSVSCGQGLRRRWRLCDSPIPQNGGNLCEGNFIESLNCDAGNCTESSATAVATSDTSCSCGCLISHIVGRFFARTCKEITDWTLKSHGRFLHLELKHDSAINEFRFGIYRGLKKEELVYDSGMNNHVLRSSLQFISEDYLIISLLKMNSSSNINSGVEISFEWRNESGEMFSSITTSKLSHACISCHRYLSFLLSSSLISLFIILIIPLPPLLCSYATISAIRKAKWKRNRQLRISISLEEPRPNLSMIQSGQTDTTEIRSNRTVVTKRSIGIQLSAASTPRFPRDKGVLWSRATNSPQMTPRNDDHSSLSFSADHDLEYDYYEPAVPGSFLTPLINFCSDIDIEQIIGCSELSYTLTSKHDAHTQISDDI</sequence>
<organism evidence="5 6">
    <name type="scientific">Onchocerca flexuosa</name>
    <dbReference type="NCBI Taxonomy" id="387005"/>
    <lineage>
        <taxon>Eukaryota</taxon>
        <taxon>Metazoa</taxon>
        <taxon>Ecdysozoa</taxon>
        <taxon>Nematoda</taxon>
        <taxon>Chromadorea</taxon>
        <taxon>Rhabditida</taxon>
        <taxon>Spirurina</taxon>
        <taxon>Spiruromorpha</taxon>
        <taxon>Filarioidea</taxon>
        <taxon>Onchocercidae</taxon>
        <taxon>Onchocerca</taxon>
    </lineage>
</organism>
<keyword evidence="6" id="KW-1185">Reference proteome</keyword>
<reference evidence="5 6" key="1">
    <citation type="submission" date="2015-12" db="EMBL/GenBank/DDBJ databases">
        <title>Draft genome of the nematode, Onchocerca flexuosa.</title>
        <authorList>
            <person name="Mitreva M."/>
        </authorList>
    </citation>
    <scope>NUCLEOTIDE SEQUENCE [LARGE SCALE GENOMIC DNA]</scope>
    <source>
        <strain evidence="5">Red Deer</strain>
    </source>
</reference>
<feature type="transmembrane region" description="Helical" evidence="3">
    <location>
        <begin position="518"/>
        <end position="551"/>
    </location>
</feature>
<dbReference type="InterPro" id="IPR036383">
    <property type="entry name" value="TSP1_rpt_sf"/>
</dbReference>